<keyword evidence="5 12" id="KW-0812">Transmembrane</keyword>
<dbReference type="EMBL" id="CP011058">
    <property type="protein sequence ID" value="AJY75888.1"/>
    <property type="molecule type" value="Genomic_DNA"/>
</dbReference>
<dbReference type="OrthoDB" id="9776552at2"/>
<evidence type="ECO:0000256" key="8">
    <source>
        <dbReference type="ARBA" id="ARBA00022840"/>
    </source>
</evidence>
<dbReference type="InterPro" id="IPR003660">
    <property type="entry name" value="HAMP_dom"/>
</dbReference>
<keyword evidence="3" id="KW-0597">Phosphoprotein</keyword>
<dbReference type="GO" id="GO:0005524">
    <property type="term" value="F:ATP binding"/>
    <property type="evidence" value="ECO:0007669"/>
    <property type="project" value="UniProtKB-KW"/>
</dbReference>
<proteinExistence type="predicted"/>
<keyword evidence="9 12" id="KW-1133">Transmembrane helix</keyword>
<evidence type="ECO:0000313" key="15">
    <source>
        <dbReference type="Proteomes" id="UP000032633"/>
    </source>
</evidence>
<keyword evidence="10" id="KW-0902">Two-component regulatory system</keyword>
<evidence type="ECO:0000256" key="1">
    <source>
        <dbReference type="ARBA" id="ARBA00004651"/>
    </source>
</evidence>
<evidence type="ECO:0000256" key="5">
    <source>
        <dbReference type="ARBA" id="ARBA00022692"/>
    </source>
</evidence>
<dbReference type="RefSeq" id="WP_045671316.1">
    <property type="nucleotide sequence ID" value="NZ_CP011058.1"/>
</dbReference>
<dbReference type="PROSITE" id="PS50885">
    <property type="entry name" value="HAMP"/>
    <property type="match status" value="1"/>
</dbReference>
<dbReference type="PANTHER" id="PTHR34220">
    <property type="entry name" value="SENSOR HISTIDINE KINASE YPDA"/>
    <property type="match status" value="1"/>
</dbReference>
<dbReference type="HOGENOM" id="CLU_020473_6_1_9"/>
<protein>
    <submittedName>
        <fullName evidence="14">Histidine kinase</fullName>
    </submittedName>
</protein>
<keyword evidence="7 14" id="KW-0418">Kinase</keyword>
<reference evidence="14 15" key="1">
    <citation type="journal article" date="2015" name="J. Biotechnol.">
        <title>Complete genome sequence of Paenibacillus beijingensis 7188(T) (=DSM 24997(T)), a novel rhizobacterium from jujube garden soil.</title>
        <authorList>
            <person name="Kwak Y."/>
            <person name="Shin J.H."/>
        </authorList>
    </citation>
    <scope>NUCLEOTIDE SEQUENCE [LARGE SCALE GENOMIC DNA]</scope>
    <source>
        <strain evidence="14 15">DSM 24997</strain>
    </source>
</reference>
<keyword evidence="15" id="KW-1185">Reference proteome</keyword>
<evidence type="ECO:0000256" key="7">
    <source>
        <dbReference type="ARBA" id="ARBA00022777"/>
    </source>
</evidence>
<evidence type="ECO:0000256" key="10">
    <source>
        <dbReference type="ARBA" id="ARBA00023012"/>
    </source>
</evidence>
<dbReference type="Gene3D" id="6.10.340.10">
    <property type="match status" value="1"/>
</dbReference>
<feature type="domain" description="HAMP" evidence="13">
    <location>
        <begin position="318"/>
        <end position="370"/>
    </location>
</feature>
<name>A0A0D5NLS9_9BACL</name>
<keyword evidence="4" id="KW-0808">Transferase</keyword>
<evidence type="ECO:0000256" key="4">
    <source>
        <dbReference type="ARBA" id="ARBA00022679"/>
    </source>
</evidence>
<dbReference type="InterPro" id="IPR010559">
    <property type="entry name" value="Sig_transdc_His_kin_internal"/>
</dbReference>
<dbReference type="InterPro" id="IPR050640">
    <property type="entry name" value="Bact_2-comp_sensor_kinase"/>
</dbReference>
<gene>
    <name evidence="14" type="ORF">VN24_16685</name>
</gene>
<dbReference type="Pfam" id="PF02518">
    <property type="entry name" value="HATPase_c"/>
    <property type="match status" value="1"/>
</dbReference>
<accession>A0A0D5NLS9</accession>
<dbReference type="Pfam" id="PF00672">
    <property type="entry name" value="HAMP"/>
    <property type="match status" value="1"/>
</dbReference>
<feature type="transmembrane region" description="Helical" evidence="12">
    <location>
        <begin position="295"/>
        <end position="316"/>
    </location>
</feature>
<evidence type="ECO:0000259" key="13">
    <source>
        <dbReference type="PROSITE" id="PS50885"/>
    </source>
</evidence>
<keyword evidence="2" id="KW-1003">Cell membrane</keyword>
<dbReference type="InterPro" id="IPR003594">
    <property type="entry name" value="HATPase_dom"/>
</dbReference>
<dbReference type="Proteomes" id="UP000032633">
    <property type="component" value="Chromosome"/>
</dbReference>
<keyword evidence="11 12" id="KW-0472">Membrane</keyword>
<comment type="subcellular location">
    <subcellularLocation>
        <location evidence="1">Cell membrane</location>
        <topology evidence="1">Multi-pass membrane protein</topology>
    </subcellularLocation>
</comment>
<dbReference type="KEGG" id="pbj:VN24_16685"/>
<dbReference type="SMART" id="SM00304">
    <property type="entry name" value="HAMP"/>
    <property type="match status" value="1"/>
</dbReference>
<sequence>MKSIRSRLLAMLLVFIIIPYFLSVLLIYCHTKQKAEQHELADSRDQIQKTAEDLEEYYEDLLDLPYILYRNPDLFRIFEKGFESAIYFNQLEIDKGMKTFYLMRREIRQIRIYIAKGEDSFTVYDAMVSPRKHQPEIMRQLAIRRLMGSKSNVLIEPPHRIQNYHRSANVPQSDKTMVLTIHHKMVDVLSNEVLGVVTIDFDLNRLADICSRITHGVDETVYLTDSNGYVMYASDPGLIGSRPDSQDQAAMLTSIGRGNPGDIVLSNKLTGALNDWQLTKFTSSRLLYRDARETAYSSMMVGGGMMLLGLIMVSIISDRITRPIRLLSRKIRRIEGGNMDVPFNSMGKDEIGHLERHIKEMMNRINTHIERQYKLEIENRTNQFRALKSQINPHFLYNALQSIGAVALRSHNPEVYRLITSLSKMMRYTIRGNQWTTVRKEIEHVEAYLLLQAERFRSDFQYTIAIEEALLDFRIPAMIIQPLVENFFKHGVEEGWHEAQLRIYAEMNNDRVTLAVENDGPGLADEPLRALRNKLYGIGHDESNADDHIGLKNIHDRLVLNYGWNAGIILESDNGQGFKVLLVIPVLSGEGALA</sequence>
<dbReference type="AlphaFoldDB" id="A0A0D5NLS9"/>
<evidence type="ECO:0000256" key="2">
    <source>
        <dbReference type="ARBA" id="ARBA00022475"/>
    </source>
</evidence>
<evidence type="ECO:0000256" key="3">
    <source>
        <dbReference type="ARBA" id="ARBA00022553"/>
    </source>
</evidence>
<dbReference type="Pfam" id="PF06580">
    <property type="entry name" value="His_kinase"/>
    <property type="match status" value="1"/>
</dbReference>
<evidence type="ECO:0000256" key="11">
    <source>
        <dbReference type="ARBA" id="ARBA00023136"/>
    </source>
</evidence>
<organism evidence="14 15">
    <name type="scientific">Paenibacillus beijingensis</name>
    <dbReference type="NCBI Taxonomy" id="1126833"/>
    <lineage>
        <taxon>Bacteria</taxon>
        <taxon>Bacillati</taxon>
        <taxon>Bacillota</taxon>
        <taxon>Bacilli</taxon>
        <taxon>Bacillales</taxon>
        <taxon>Paenibacillaceae</taxon>
        <taxon>Paenibacillus</taxon>
    </lineage>
</organism>
<dbReference type="PATRIC" id="fig|1126833.4.peg.3661"/>
<dbReference type="STRING" id="1126833.VN24_16685"/>
<evidence type="ECO:0000256" key="6">
    <source>
        <dbReference type="ARBA" id="ARBA00022741"/>
    </source>
</evidence>
<dbReference type="Gene3D" id="3.30.565.10">
    <property type="entry name" value="Histidine kinase-like ATPase, C-terminal domain"/>
    <property type="match status" value="1"/>
</dbReference>
<feature type="transmembrane region" description="Helical" evidence="12">
    <location>
        <begin position="7"/>
        <end position="28"/>
    </location>
</feature>
<keyword evidence="8" id="KW-0067">ATP-binding</keyword>
<evidence type="ECO:0000256" key="12">
    <source>
        <dbReference type="SAM" id="Phobius"/>
    </source>
</evidence>
<dbReference type="CDD" id="cd06225">
    <property type="entry name" value="HAMP"/>
    <property type="match status" value="1"/>
</dbReference>
<evidence type="ECO:0000313" key="14">
    <source>
        <dbReference type="EMBL" id="AJY75888.1"/>
    </source>
</evidence>
<dbReference type="SUPFAM" id="SSF158472">
    <property type="entry name" value="HAMP domain-like"/>
    <property type="match status" value="1"/>
</dbReference>
<reference evidence="15" key="2">
    <citation type="submission" date="2015-03" db="EMBL/GenBank/DDBJ databases">
        <title>Genome sequence of Paenibacillus beijingensis strain DSM 24997T.</title>
        <authorList>
            <person name="Kwak Y."/>
            <person name="Shin J.-H."/>
        </authorList>
    </citation>
    <scope>NUCLEOTIDE SEQUENCE [LARGE SCALE GENOMIC DNA]</scope>
    <source>
        <strain evidence="15">DSM 24997</strain>
    </source>
</reference>
<dbReference type="GO" id="GO:0000155">
    <property type="term" value="F:phosphorelay sensor kinase activity"/>
    <property type="evidence" value="ECO:0007669"/>
    <property type="project" value="InterPro"/>
</dbReference>
<dbReference type="Gene3D" id="3.30.450.20">
    <property type="entry name" value="PAS domain"/>
    <property type="match status" value="1"/>
</dbReference>
<dbReference type="InterPro" id="IPR036890">
    <property type="entry name" value="HATPase_C_sf"/>
</dbReference>
<evidence type="ECO:0000256" key="9">
    <source>
        <dbReference type="ARBA" id="ARBA00022989"/>
    </source>
</evidence>
<dbReference type="PANTHER" id="PTHR34220:SF11">
    <property type="entry name" value="SENSOR PROTEIN KINASE HPTS"/>
    <property type="match status" value="1"/>
</dbReference>
<dbReference type="SUPFAM" id="SSF55874">
    <property type="entry name" value="ATPase domain of HSP90 chaperone/DNA topoisomerase II/histidine kinase"/>
    <property type="match status" value="1"/>
</dbReference>
<keyword evidence="6" id="KW-0547">Nucleotide-binding</keyword>
<dbReference type="GO" id="GO:0005886">
    <property type="term" value="C:plasma membrane"/>
    <property type="evidence" value="ECO:0007669"/>
    <property type="project" value="UniProtKB-SubCell"/>
</dbReference>